<dbReference type="GO" id="GO:0032259">
    <property type="term" value="P:methylation"/>
    <property type="evidence" value="ECO:0007669"/>
    <property type="project" value="UniProtKB-KW"/>
</dbReference>
<dbReference type="InterPro" id="IPR029063">
    <property type="entry name" value="SAM-dependent_MTases_sf"/>
</dbReference>
<organism evidence="2">
    <name type="scientific">Symploca sp. SIO1C4</name>
    <dbReference type="NCBI Taxonomy" id="2607765"/>
    <lineage>
        <taxon>Bacteria</taxon>
        <taxon>Bacillati</taxon>
        <taxon>Cyanobacteriota</taxon>
        <taxon>Cyanophyceae</taxon>
        <taxon>Coleofasciculales</taxon>
        <taxon>Coleofasciculaceae</taxon>
        <taxon>Symploca</taxon>
    </lineage>
</organism>
<comment type="caution">
    <text evidence="2">The sequence shown here is derived from an EMBL/GenBank/DDBJ whole genome shotgun (WGS) entry which is preliminary data.</text>
</comment>
<feature type="domain" description="Methyltransferase" evidence="1">
    <location>
        <begin position="49"/>
        <end position="139"/>
    </location>
</feature>
<dbReference type="AlphaFoldDB" id="A0A6B3NKR6"/>
<dbReference type="Gene3D" id="3.40.50.150">
    <property type="entry name" value="Vaccinia Virus protein VP39"/>
    <property type="match status" value="1"/>
</dbReference>
<keyword evidence="2" id="KW-0489">Methyltransferase</keyword>
<proteinExistence type="predicted"/>
<name>A0A6B3NKR6_9CYAN</name>
<dbReference type="CDD" id="cd02440">
    <property type="entry name" value="AdoMet_MTases"/>
    <property type="match status" value="1"/>
</dbReference>
<gene>
    <name evidence="2" type="ORF">F6J89_33270</name>
</gene>
<dbReference type="PANTHER" id="PTHR42912">
    <property type="entry name" value="METHYLTRANSFERASE"/>
    <property type="match status" value="1"/>
</dbReference>
<dbReference type="InterPro" id="IPR050508">
    <property type="entry name" value="Methyltransf_Superfamily"/>
</dbReference>
<dbReference type="SUPFAM" id="SSF53335">
    <property type="entry name" value="S-adenosyl-L-methionine-dependent methyltransferases"/>
    <property type="match status" value="1"/>
</dbReference>
<keyword evidence="2" id="KW-0808">Transferase</keyword>
<dbReference type="PANTHER" id="PTHR42912:SF80">
    <property type="entry name" value="METHYLTRANSFERASE DOMAIN-CONTAINING PROTEIN"/>
    <property type="match status" value="1"/>
</dbReference>
<evidence type="ECO:0000313" key="2">
    <source>
        <dbReference type="EMBL" id="NER32340.1"/>
    </source>
</evidence>
<reference evidence="2" key="1">
    <citation type="submission" date="2019-11" db="EMBL/GenBank/DDBJ databases">
        <title>Genomic insights into an expanded diversity of filamentous marine cyanobacteria reveals the extraordinary biosynthetic potential of Moorea and Okeania.</title>
        <authorList>
            <person name="Ferreira Leao T."/>
            <person name="Wang M."/>
            <person name="Moss N."/>
            <person name="Da Silva R."/>
            <person name="Sanders J."/>
            <person name="Nurk S."/>
            <person name="Gurevich A."/>
            <person name="Humphrey G."/>
            <person name="Reher R."/>
            <person name="Zhu Q."/>
            <person name="Belda-Ferre P."/>
            <person name="Glukhov E."/>
            <person name="Rex R."/>
            <person name="Dorrestein P.C."/>
            <person name="Knight R."/>
            <person name="Pevzner P."/>
            <person name="Gerwick W.H."/>
            <person name="Gerwick L."/>
        </authorList>
    </citation>
    <scope>NUCLEOTIDE SEQUENCE</scope>
    <source>
        <strain evidence="2">SIO1C4</strain>
    </source>
</reference>
<dbReference type="Pfam" id="PF13649">
    <property type="entry name" value="Methyltransf_25"/>
    <property type="match status" value="1"/>
</dbReference>
<dbReference type="EMBL" id="JAAHFQ010001188">
    <property type="protein sequence ID" value="NER32340.1"/>
    <property type="molecule type" value="Genomic_DNA"/>
</dbReference>
<evidence type="ECO:0000259" key="1">
    <source>
        <dbReference type="Pfam" id="PF13649"/>
    </source>
</evidence>
<dbReference type="InterPro" id="IPR041698">
    <property type="entry name" value="Methyltransf_25"/>
</dbReference>
<sequence>MATILRTWSYRYQWLYDGVSRLSAMSVGGEGRFRQLAWQGLRIVSETKVLDLCCGSGQATGFLVKLSQDVTGLDLSPLSIQRAQRNVPQAKYVEGLAEQMPFPDQQFDLVHVSVALHEMTPSVLRQILQEVYRVLKPGGTLAMVDFHKPTNFLFWPGLSVFMWLFETETAWQFLEADLMGLLKELGFEVCKYSLYAGGSLQVLQARK</sequence>
<protein>
    <submittedName>
        <fullName evidence="2">Class I SAM-dependent methyltransferase</fullName>
    </submittedName>
</protein>
<dbReference type="GO" id="GO:0008168">
    <property type="term" value="F:methyltransferase activity"/>
    <property type="evidence" value="ECO:0007669"/>
    <property type="project" value="UniProtKB-KW"/>
</dbReference>
<accession>A0A6B3NKR6</accession>